<protein>
    <submittedName>
        <fullName evidence="2">Uncharacterized protein</fullName>
    </submittedName>
</protein>
<keyword evidence="3" id="KW-1185">Reference proteome</keyword>
<accession>F4RWR7</accession>
<feature type="region of interest" description="Disordered" evidence="1">
    <location>
        <begin position="475"/>
        <end position="541"/>
    </location>
</feature>
<dbReference type="Proteomes" id="UP000001072">
    <property type="component" value="Unassembled WGS sequence"/>
</dbReference>
<dbReference type="AlphaFoldDB" id="F4RWR7"/>
<feature type="compositionally biased region" description="Basic and acidic residues" evidence="1">
    <location>
        <begin position="231"/>
        <end position="246"/>
    </location>
</feature>
<feature type="compositionally biased region" description="Polar residues" evidence="1">
    <location>
        <begin position="590"/>
        <end position="599"/>
    </location>
</feature>
<sequence length="740" mass="80870">MTFKIRRCYAFPIMMATYLLGNLLTTLSTPIPMEIMMEHSAYELGSASKPISENTALRGGIGSDLSHQASETSFVNKKSFGSDNSFPRSGYHDTFIEQEHAASGEWKPTTKQKKDGIIERLRKFKTARFRRGRALARELFPKKSPKKISPIDSATKRFFKTLFKPFNLLYKGIKKIISKALTKIRSKTKPVKGVEESAVIDHAGSFPKSGHLNGEGARSFGSSSTSSFGEDNEHIGFHPQSYREYESGESSRSLGSGSQHGYDADESYRWSSQSPARSSLNVEKGHSEPFGSLRPQSNDGLHFPIDETNVWDAHFKGARYDPAQTASTTSTDRSAAHPNPSGLEGIKNEIDLDKSAKARELETKTRETTPHSQTHTTTDDQIPHVNLDDILHGGSEGSQADKVKAQVNPTSDVTPKVDTTPLKTESKAPDVDSKTHVQDGIKVEKNPPNEIPKVELNTQPAQELHSPPVEIAQETKDPALNSNGASISEVKGTVDDKKSTSPVELPKALKIENPPAVKTPEVVKTPGLVPDSPAVNNPSVADPSVTEVLKTQPVVETPPAANIPPVEAVKNPHVLKEEVTNADKARSELSNEISKNHQPIQEGVIKDAKVKSDIPPKGSLEATHSDTKESPVIIGAKDTKDPNAVDLTTHAVDTSLSKTPPLSLADRIKKVQNLLSLRIPNWLHRDPQDEEFIENLDWSSSVHDSKGVAVLTFNDIILGSLELVDRLSKKTGSKTFNNIK</sequence>
<organism evidence="3">
    <name type="scientific">Melampsora larici-populina (strain 98AG31 / pathotype 3-4-7)</name>
    <name type="common">Poplar leaf rust fungus</name>
    <dbReference type="NCBI Taxonomy" id="747676"/>
    <lineage>
        <taxon>Eukaryota</taxon>
        <taxon>Fungi</taxon>
        <taxon>Dikarya</taxon>
        <taxon>Basidiomycota</taxon>
        <taxon>Pucciniomycotina</taxon>
        <taxon>Pucciniomycetes</taxon>
        <taxon>Pucciniales</taxon>
        <taxon>Melampsoraceae</taxon>
        <taxon>Melampsora</taxon>
    </lineage>
</organism>
<feature type="region of interest" description="Disordered" evidence="1">
    <location>
        <begin position="322"/>
        <end position="453"/>
    </location>
</feature>
<feature type="compositionally biased region" description="Low complexity" evidence="1">
    <location>
        <begin position="323"/>
        <end position="333"/>
    </location>
</feature>
<evidence type="ECO:0000313" key="3">
    <source>
        <dbReference type="Proteomes" id="UP000001072"/>
    </source>
</evidence>
<name>F4RWR7_MELLP</name>
<reference evidence="3" key="1">
    <citation type="journal article" date="2011" name="Proc. Natl. Acad. Sci. U.S.A.">
        <title>Obligate biotrophy features unraveled by the genomic analysis of rust fungi.</title>
        <authorList>
            <person name="Duplessis S."/>
            <person name="Cuomo C.A."/>
            <person name="Lin Y.-C."/>
            <person name="Aerts A."/>
            <person name="Tisserant E."/>
            <person name="Veneault-Fourrey C."/>
            <person name="Joly D.L."/>
            <person name="Hacquard S."/>
            <person name="Amselem J."/>
            <person name="Cantarel B.L."/>
            <person name="Chiu R."/>
            <person name="Coutinho P.M."/>
            <person name="Feau N."/>
            <person name="Field M."/>
            <person name="Frey P."/>
            <person name="Gelhaye E."/>
            <person name="Goldberg J."/>
            <person name="Grabherr M.G."/>
            <person name="Kodira C.D."/>
            <person name="Kohler A."/>
            <person name="Kuees U."/>
            <person name="Lindquist E.A."/>
            <person name="Lucas S.M."/>
            <person name="Mago R."/>
            <person name="Mauceli E."/>
            <person name="Morin E."/>
            <person name="Murat C."/>
            <person name="Pangilinan J.L."/>
            <person name="Park R."/>
            <person name="Pearson M."/>
            <person name="Quesneville H."/>
            <person name="Rouhier N."/>
            <person name="Sakthikumar S."/>
            <person name="Salamov A.A."/>
            <person name="Schmutz J."/>
            <person name="Selles B."/>
            <person name="Shapiro H."/>
            <person name="Tanguay P."/>
            <person name="Tuskan G.A."/>
            <person name="Henrissat B."/>
            <person name="Van de Peer Y."/>
            <person name="Rouze P."/>
            <person name="Ellis J.G."/>
            <person name="Dodds P.N."/>
            <person name="Schein J.E."/>
            <person name="Zhong S."/>
            <person name="Hamelin R.C."/>
            <person name="Grigoriev I.V."/>
            <person name="Szabo L.J."/>
            <person name="Martin F."/>
        </authorList>
    </citation>
    <scope>NUCLEOTIDE SEQUENCE [LARGE SCALE GENOMIC DNA]</scope>
    <source>
        <strain evidence="3">98AG31 / pathotype 3-4-7</strain>
    </source>
</reference>
<dbReference type="GeneID" id="18923789"/>
<feature type="compositionally biased region" description="Basic and acidic residues" evidence="1">
    <location>
        <begin position="424"/>
        <end position="447"/>
    </location>
</feature>
<feature type="compositionally biased region" description="Low complexity" evidence="1">
    <location>
        <begin position="248"/>
        <end position="257"/>
    </location>
</feature>
<feature type="compositionally biased region" description="Basic and acidic residues" evidence="1">
    <location>
        <begin position="346"/>
        <end position="369"/>
    </location>
</feature>
<dbReference type="RefSeq" id="XP_007413641.1">
    <property type="nucleotide sequence ID" value="XM_007413579.1"/>
</dbReference>
<dbReference type="InParanoid" id="F4RWR7"/>
<feature type="compositionally biased region" description="Low complexity" evidence="1">
    <location>
        <begin position="219"/>
        <end position="229"/>
    </location>
</feature>
<dbReference type="EMBL" id="GL883126">
    <property type="protein sequence ID" value="EGG03181.1"/>
    <property type="molecule type" value="Genomic_DNA"/>
</dbReference>
<dbReference type="OrthoDB" id="10527656at2759"/>
<proteinExistence type="predicted"/>
<dbReference type="HOGENOM" id="CLU_451318_0_0_1"/>
<gene>
    <name evidence="2" type="ORF">MELLADRAFT_109524</name>
</gene>
<feature type="compositionally biased region" description="Polar residues" evidence="1">
    <location>
        <begin position="269"/>
        <end position="281"/>
    </location>
</feature>
<feature type="region of interest" description="Disordered" evidence="1">
    <location>
        <begin position="582"/>
        <end position="627"/>
    </location>
</feature>
<evidence type="ECO:0000313" key="2">
    <source>
        <dbReference type="EMBL" id="EGG03181.1"/>
    </source>
</evidence>
<dbReference type="VEuPathDB" id="FungiDB:MELLADRAFT_109524"/>
<feature type="compositionally biased region" description="Basic and acidic residues" evidence="1">
    <location>
        <begin position="604"/>
        <end position="614"/>
    </location>
</feature>
<evidence type="ECO:0000256" key="1">
    <source>
        <dbReference type="SAM" id="MobiDB-lite"/>
    </source>
</evidence>
<dbReference type="KEGG" id="mlr:MELLADRAFT_109524"/>
<feature type="region of interest" description="Disordered" evidence="1">
    <location>
        <begin position="204"/>
        <end position="301"/>
    </location>
</feature>
<feature type="compositionally biased region" description="Basic and acidic residues" evidence="1">
    <location>
        <begin position="377"/>
        <end position="391"/>
    </location>
</feature>